<keyword evidence="5" id="KW-0680">Restriction system</keyword>
<dbReference type="EMBL" id="MUGW01000012">
    <property type="protein sequence ID" value="OXA93812.1"/>
    <property type="molecule type" value="Genomic_DNA"/>
</dbReference>
<keyword evidence="2 7" id="KW-0489">Methyltransferase</keyword>
<dbReference type="Proteomes" id="UP000198345">
    <property type="component" value="Unassembled WGS sequence"/>
</dbReference>
<feature type="active site" evidence="7">
    <location>
        <position position="138"/>
    </location>
</feature>
<evidence type="ECO:0000313" key="10">
    <source>
        <dbReference type="Proteomes" id="UP000198345"/>
    </source>
</evidence>
<evidence type="ECO:0000256" key="2">
    <source>
        <dbReference type="ARBA" id="ARBA00022603"/>
    </source>
</evidence>
<gene>
    <name evidence="9" type="ORF">B0A66_06070</name>
</gene>
<evidence type="ECO:0000256" key="4">
    <source>
        <dbReference type="ARBA" id="ARBA00022691"/>
    </source>
</evidence>
<evidence type="ECO:0000256" key="6">
    <source>
        <dbReference type="ARBA" id="ARBA00047422"/>
    </source>
</evidence>
<comment type="similarity">
    <text evidence="7 8">Belongs to the class I-like SAM-binding methyltransferase superfamily. C5-methyltransferase family.</text>
</comment>
<dbReference type="Gene3D" id="3.90.120.10">
    <property type="entry name" value="DNA Methylase, subunit A, domain 2"/>
    <property type="match status" value="1"/>
</dbReference>
<comment type="caution">
    <text evidence="9">The sequence shown here is derived from an EMBL/GenBank/DDBJ whole genome shotgun (WGS) entry which is preliminary data.</text>
</comment>
<reference evidence="9 10" key="1">
    <citation type="submission" date="2016-11" db="EMBL/GenBank/DDBJ databases">
        <title>Whole genomes of Flavobacteriaceae.</title>
        <authorList>
            <person name="Stine C."/>
            <person name="Li C."/>
            <person name="Tadesse D."/>
        </authorList>
    </citation>
    <scope>NUCLEOTIDE SEQUENCE [LARGE SCALE GENOMIC DNA]</scope>
    <source>
        <strain evidence="9 10">DSM 18292</strain>
    </source>
</reference>
<accession>A0A226HI26</accession>
<dbReference type="RefSeq" id="WP_089048962.1">
    <property type="nucleotide sequence ID" value="NZ_FXTV01000006.1"/>
</dbReference>
<evidence type="ECO:0000313" key="9">
    <source>
        <dbReference type="EMBL" id="OXA93812.1"/>
    </source>
</evidence>
<dbReference type="Gene3D" id="3.40.50.150">
    <property type="entry name" value="Vaccinia Virus protein VP39"/>
    <property type="match status" value="1"/>
</dbReference>
<evidence type="ECO:0000256" key="8">
    <source>
        <dbReference type="RuleBase" id="RU000416"/>
    </source>
</evidence>
<evidence type="ECO:0000256" key="1">
    <source>
        <dbReference type="ARBA" id="ARBA00011975"/>
    </source>
</evidence>
<dbReference type="GO" id="GO:0003677">
    <property type="term" value="F:DNA binding"/>
    <property type="evidence" value="ECO:0007669"/>
    <property type="project" value="TreeGrafter"/>
</dbReference>
<dbReference type="EC" id="2.1.1.37" evidence="1"/>
<sequence>MTHNKIPIIDLFAGPGGLGEGFSSVFSDNERVFDIKLSIEKDENAHKTLELRDFFRKFEKGKIPSEYYEVLKEKNLLRREKLILDLYEKFPRESAEAKKDAWLAELGSENFPSEKIDRRIKESLNGQKNWLLIGGPPCQAFSLVGRSRVGGIDNEDHRVYLYKEYLRIIAVHHPTVFVMENVKGLLSANINGEKVFDWILNDLRNPSSVFKDTKAPKYKIYSLSTEPQSFDASGNPTYRDDRDFLIQSEKFRIPQKRHRVILLGIREDVDVIPGTLKQGLTETDLKSIIGDLPKIRSGLGRSIVSSETVNGAKKRIYKNETDSDLNWEQKINAMKEEIFSWKEFKNNLPFKKVKTSSFSTGSEYIEYKTPESSNPLFDWYYDKNLKGVCNHQTRSHLTEDLKRYLFAGIYAEKFKRFPRLTDYQAYGGELMPDHVNALSGKFADRFRVQMPDCAATTVTSHISKDGHYFIHYDMDQCRSLTVREAARIQTFPDNYLFCGPRTAQYHQVGNAVPPYLAYQIAEIVWEIFKKKTSTKSKIRFREKKITHIK</sequence>
<dbReference type="GO" id="GO:0009307">
    <property type="term" value="P:DNA restriction-modification system"/>
    <property type="evidence" value="ECO:0007669"/>
    <property type="project" value="UniProtKB-KW"/>
</dbReference>
<dbReference type="NCBIfam" id="TIGR00675">
    <property type="entry name" value="dcm"/>
    <property type="match status" value="1"/>
</dbReference>
<dbReference type="PANTHER" id="PTHR10629">
    <property type="entry name" value="CYTOSINE-SPECIFIC METHYLTRANSFERASE"/>
    <property type="match status" value="1"/>
</dbReference>
<dbReference type="AlphaFoldDB" id="A0A226HI26"/>
<dbReference type="GO" id="GO:0003886">
    <property type="term" value="F:DNA (cytosine-5-)-methyltransferase activity"/>
    <property type="evidence" value="ECO:0007669"/>
    <property type="project" value="UniProtKB-EC"/>
</dbReference>
<dbReference type="SUPFAM" id="SSF53335">
    <property type="entry name" value="S-adenosyl-L-methionine-dependent methyltransferases"/>
    <property type="match status" value="1"/>
</dbReference>
<name>A0A226HI26_9FLAO</name>
<protein>
    <recommendedName>
        <fullName evidence="1">DNA (cytosine-5-)-methyltransferase</fullName>
        <ecNumber evidence="1">2.1.1.37</ecNumber>
    </recommendedName>
</protein>
<keyword evidence="3 7" id="KW-0808">Transferase</keyword>
<dbReference type="Pfam" id="PF00145">
    <property type="entry name" value="DNA_methylase"/>
    <property type="match status" value="2"/>
</dbReference>
<dbReference type="REBASE" id="249164">
    <property type="entry name" value="M.Fhe18292ORF6070P"/>
</dbReference>
<dbReference type="PROSITE" id="PS51679">
    <property type="entry name" value="SAM_MT_C5"/>
    <property type="match status" value="1"/>
</dbReference>
<proteinExistence type="inferred from homology"/>
<dbReference type="OrthoDB" id="32195at2"/>
<dbReference type="InterPro" id="IPR050390">
    <property type="entry name" value="C5-Methyltransferase"/>
</dbReference>
<dbReference type="GO" id="GO:0032259">
    <property type="term" value="P:methylation"/>
    <property type="evidence" value="ECO:0007669"/>
    <property type="project" value="UniProtKB-KW"/>
</dbReference>
<dbReference type="InterPro" id="IPR029063">
    <property type="entry name" value="SAM-dependent_MTases_sf"/>
</dbReference>
<keyword evidence="4 7" id="KW-0949">S-adenosyl-L-methionine</keyword>
<evidence type="ECO:0000256" key="3">
    <source>
        <dbReference type="ARBA" id="ARBA00022679"/>
    </source>
</evidence>
<evidence type="ECO:0000256" key="7">
    <source>
        <dbReference type="PROSITE-ProRule" id="PRU01016"/>
    </source>
</evidence>
<dbReference type="GO" id="GO:0044027">
    <property type="term" value="P:negative regulation of gene expression via chromosomal CpG island methylation"/>
    <property type="evidence" value="ECO:0007669"/>
    <property type="project" value="TreeGrafter"/>
</dbReference>
<comment type="catalytic activity">
    <reaction evidence="6">
        <text>a 2'-deoxycytidine in DNA + S-adenosyl-L-methionine = a 5-methyl-2'-deoxycytidine in DNA + S-adenosyl-L-homocysteine + H(+)</text>
        <dbReference type="Rhea" id="RHEA:13681"/>
        <dbReference type="Rhea" id="RHEA-COMP:11369"/>
        <dbReference type="Rhea" id="RHEA-COMP:11370"/>
        <dbReference type="ChEBI" id="CHEBI:15378"/>
        <dbReference type="ChEBI" id="CHEBI:57856"/>
        <dbReference type="ChEBI" id="CHEBI:59789"/>
        <dbReference type="ChEBI" id="CHEBI:85452"/>
        <dbReference type="ChEBI" id="CHEBI:85454"/>
        <dbReference type="EC" id="2.1.1.37"/>
    </reaction>
</comment>
<dbReference type="InterPro" id="IPR001525">
    <property type="entry name" value="C5_MeTfrase"/>
</dbReference>
<dbReference type="PANTHER" id="PTHR10629:SF52">
    <property type="entry name" value="DNA (CYTOSINE-5)-METHYLTRANSFERASE 1"/>
    <property type="match status" value="1"/>
</dbReference>
<evidence type="ECO:0000256" key="5">
    <source>
        <dbReference type="ARBA" id="ARBA00022747"/>
    </source>
</evidence>
<organism evidence="9 10">
    <name type="scientific">Flavobacterium hercynium</name>
    <dbReference type="NCBI Taxonomy" id="387094"/>
    <lineage>
        <taxon>Bacteria</taxon>
        <taxon>Pseudomonadati</taxon>
        <taxon>Bacteroidota</taxon>
        <taxon>Flavobacteriia</taxon>
        <taxon>Flavobacteriales</taxon>
        <taxon>Flavobacteriaceae</taxon>
        <taxon>Flavobacterium</taxon>
    </lineage>
</organism>
<keyword evidence="10" id="KW-1185">Reference proteome</keyword>
<dbReference type="PRINTS" id="PR00105">
    <property type="entry name" value="C5METTRFRASE"/>
</dbReference>